<keyword evidence="1" id="KW-0472">Membrane</keyword>
<name>A0ABS0L9E7_9BACT</name>
<dbReference type="Pfam" id="PF09851">
    <property type="entry name" value="SHOCT"/>
    <property type="match status" value="1"/>
</dbReference>
<gene>
    <name evidence="3" type="ORF">I5L79_21595</name>
</gene>
<dbReference type="Pfam" id="PF14373">
    <property type="entry name" value="Imm_superinfect"/>
    <property type="match status" value="1"/>
</dbReference>
<comment type="caution">
    <text evidence="3">The sequence shown here is derived from an EMBL/GenBank/DDBJ whole genome shotgun (WGS) entry which is preliminary data.</text>
</comment>
<dbReference type="InterPro" id="IPR016410">
    <property type="entry name" value="Phage_imm"/>
</dbReference>
<organism evidence="3 4">
    <name type="scientific">Hymenobacter guriensis</name>
    <dbReference type="NCBI Taxonomy" id="2793065"/>
    <lineage>
        <taxon>Bacteria</taxon>
        <taxon>Pseudomonadati</taxon>
        <taxon>Bacteroidota</taxon>
        <taxon>Cytophagia</taxon>
        <taxon>Cytophagales</taxon>
        <taxon>Hymenobacteraceae</taxon>
        <taxon>Hymenobacter</taxon>
    </lineage>
</organism>
<proteinExistence type="predicted"/>
<evidence type="ECO:0000259" key="2">
    <source>
        <dbReference type="Pfam" id="PF09851"/>
    </source>
</evidence>
<feature type="transmembrane region" description="Helical" evidence="1">
    <location>
        <begin position="12"/>
        <end position="34"/>
    </location>
</feature>
<protein>
    <submittedName>
        <fullName evidence="3">Superinfection immunity protein</fullName>
    </submittedName>
</protein>
<evidence type="ECO:0000313" key="4">
    <source>
        <dbReference type="Proteomes" id="UP000601099"/>
    </source>
</evidence>
<keyword evidence="4" id="KW-1185">Reference proteome</keyword>
<feature type="transmembrane region" description="Helical" evidence="1">
    <location>
        <begin position="46"/>
        <end position="66"/>
    </location>
</feature>
<reference evidence="3 4" key="1">
    <citation type="submission" date="2020-11" db="EMBL/GenBank/DDBJ databases">
        <title>Hymenobacter sp.</title>
        <authorList>
            <person name="Kim M.K."/>
        </authorList>
    </citation>
    <scope>NUCLEOTIDE SEQUENCE [LARGE SCALE GENOMIC DNA]</scope>
    <source>
        <strain evidence="3 4">BT594</strain>
    </source>
</reference>
<feature type="domain" description="SHOCT" evidence="2">
    <location>
        <begin position="89"/>
        <end position="116"/>
    </location>
</feature>
<keyword evidence="1" id="KW-1133">Transmembrane helix</keyword>
<dbReference type="EMBL" id="JADWYK010000021">
    <property type="protein sequence ID" value="MBG8556154.1"/>
    <property type="molecule type" value="Genomic_DNA"/>
</dbReference>
<accession>A0ABS0L9E7</accession>
<dbReference type="InterPro" id="IPR018649">
    <property type="entry name" value="SHOCT"/>
</dbReference>
<dbReference type="Proteomes" id="UP000601099">
    <property type="component" value="Unassembled WGS sequence"/>
</dbReference>
<sequence>MFTVLLLDAEEGLGITETIGAAIAFGIYFLPAIIGRNHRQSGSIALLNLLLGWTIIGWIAALIWSVSTPTPVIVQQAPPAPKENPSVADELLKLSQLRDTGVLSEEEYQQQRTKALSR</sequence>
<keyword evidence="1" id="KW-0812">Transmembrane</keyword>
<dbReference type="RefSeq" id="WP_196957173.1">
    <property type="nucleotide sequence ID" value="NZ_JADWYK010000021.1"/>
</dbReference>
<evidence type="ECO:0000313" key="3">
    <source>
        <dbReference type="EMBL" id="MBG8556154.1"/>
    </source>
</evidence>
<evidence type="ECO:0000256" key="1">
    <source>
        <dbReference type="SAM" id="Phobius"/>
    </source>
</evidence>